<dbReference type="InterPro" id="IPR000073">
    <property type="entry name" value="AB_hydrolase_1"/>
</dbReference>
<dbReference type="Gene3D" id="3.40.50.1820">
    <property type="entry name" value="alpha/beta hydrolase"/>
    <property type="match status" value="1"/>
</dbReference>
<dbReference type="EMBL" id="WLVL01000017">
    <property type="protein sequence ID" value="MTB71168.1"/>
    <property type="molecule type" value="Genomic_DNA"/>
</dbReference>
<sequence>MRTTTGLAALGVGAVAGLGVGALLAARQISGPQRPALDYGFTPFEVGVDSEDVTFTAADGIRLAGWWLDRPGSEQVVIVCHGHRGNKADMLGIGPGLWRAGFTVLMFDFRGNGASADGPQSLAHYEQRDLEAAIDLVAERRPDAEIDVVGFSMGAAVSILVAARDERVARVIADSSFADVRGVVAAAARGLRLPPMPLVDLVDRATHLRYGYRFHEVEPVEVVAAIAPRPLLLVHGTDDSVIPVEHAHRLAEAAGEGCELRIVEGVEHCGAYFEDRPGYIARAAEFLRRR</sequence>
<proteinExistence type="predicted"/>
<evidence type="ECO:0000313" key="2">
    <source>
        <dbReference type="EMBL" id="MTB71168.1"/>
    </source>
</evidence>
<accession>A0A6I3IAD4</accession>
<protein>
    <submittedName>
        <fullName evidence="2">Alpha/beta fold hydrolase</fullName>
    </submittedName>
</protein>
<dbReference type="InterPro" id="IPR052920">
    <property type="entry name" value="DNA-binding_regulatory"/>
</dbReference>
<comment type="caution">
    <text evidence="2">The sequence shown here is derived from an EMBL/GenBank/DDBJ whole genome shotgun (WGS) entry which is preliminary data.</text>
</comment>
<keyword evidence="2" id="KW-0378">Hydrolase</keyword>
<evidence type="ECO:0000259" key="1">
    <source>
        <dbReference type="Pfam" id="PF00561"/>
    </source>
</evidence>
<organism evidence="2 3">
    <name type="scientific">Arsenicicoccus cauae</name>
    <dbReference type="NCBI Taxonomy" id="2663847"/>
    <lineage>
        <taxon>Bacteria</taxon>
        <taxon>Bacillati</taxon>
        <taxon>Actinomycetota</taxon>
        <taxon>Actinomycetes</taxon>
        <taxon>Micrococcales</taxon>
        <taxon>Intrasporangiaceae</taxon>
        <taxon>Arsenicicoccus</taxon>
    </lineage>
</organism>
<evidence type="ECO:0000313" key="3">
    <source>
        <dbReference type="Proteomes" id="UP000431092"/>
    </source>
</evidence>
<keyword evidence="3" id="KW-1185">Reference proteome</keyword>
<dbReference type="InterPro" id="IPR029058">
    <property type="entry name" value="AB_hydrolase_fold"/>
</dbReference>
<dbReference type="Pfam" id="PF00561">
    <property type="entry name" value="Abhydrolase_1"/>
    <property type="match status" value="1"/>
</dbReference>
<name>A0A6I3IAD4_9MICO</name>
<dbReference type="AlphaFoldDB" id="A0A6I3IAD4"/>
<dbReference type="RefSeq" id="WP_154592500.1">
    <property type="nucleotide sequence ID" value="NZ_WLVL01000017.1"/>
</dbReference>
<dbReference type="SUPFAM" id="SSF53474">
    <property type="entry name" value="alpha/beta-Hydrolases"/>
    <property type="match status" value="1"/>
</dbReference>
<feature type="domain" description="AB hydrolase-1" evidence="1">
    <location>
        <begin position="76"/>
        <end position="176"/>
    </location>
</feature>
<dbReference type="GO" id="GO:0016787">
    <property type="term" value="F:hydrolase activity"/>
    <property type="evidence" value="ECO:0007669"/>
    <property type="project" value="UniProtKB-KW"/>
</dbReference>
<reference evidence="2 3" key="1">
    <citation type="submission" date="2019-11" db="EMBL/GenBank/DDBJ databases">
        <title>Whole genome sequencing identifies a novel species of the genus Arsenicicoccus isolated from human blood.</title>
        <authorList>
            <person name="Jeong J.H."/>
            <person name="Kweon O.J."/>
            <person name="Kim H.R."/>
            <person name="Kim T.-H."/>
            <person name="Ha S.-M."/>
            <person name="Lee M.-K."/>
        </authorList>
    </citation>
    <scope>NUCLEOTIDE SEQUENCE [LARGE SCALE GENOMIC DNA]</scope>
    <source>
        <strain evidence="2 3">MKL-02</strain>
    </source>
</reference>
<dbReference type="Proteomes" id="UP000431092">
    <property type="component" value="Unassembled WGS sequence"/>
</dbReference>
<dbReference type="PANTHER" id="PTHR43358">
    <property type="entry name" value="ALPHA/BETA-HYDROLASE"/>
    <property type="match status" value="1"/>
</dbReference>
<dbReference type="PANTHER" id="PTHR43358:SF4">
    <property type="entry name" value="ALPHA_BETA HYDROLASE FOLD-1 DOMAIN-CONTAINING PROTEIN"/>
    <property type="match status" value="1"/>
</dbReference>
<gene>
    <name evidence="2" type="ORF">GGG17_04100</name>
</gene>